<dbReference type="GO" id="GO:0005762">
    <property type="term" value="C:mitochondrial large ribosomal subunit"/>
    <property type="evidence" value="ECO:0007669"/>
    <property type="project" value="InterPro"/>
</dbReference>
<proteinExistence type="predicted"/>
<sequence>MFKPTQSMLARGRLRLTTKQVNGGYYKGNRTGSMGVWDKRGTYKPDPSKHRVYMSPEKLEIPGKYYSSNEKKQPFLLAPFITKHMRQTPSNYVQDIERNGRTSTVIRAFQGTDYLQMWADTAEGAEVRSTEPMPEKTETVPTPKLKRVEQKELPTKPTPEASKPTIKTKKSKTPKSVRLF</sequence>
<evidence type="ECO:0000313" key="3">
    <source>
        <dbReference type="EMBL" id="KAJ5367630.1"/>
    </source>
</evidence>
<feature type="compositionally biased region" description="Basic and acidic residues" evidence="1">
    <location>
        <begin position="125"/>
        <end position="138"/>
    </location>
</feature>
<organism evidence="2 4">
    <name type="scientific">Penicillium brevicompactum</name>
    <dbReference type="NCBI Taxonomy" id="5074"/>
    <lineage>
        <taxon>Eukaryota</taxon>
        <taxon>Fungi</taxon>
        <taxon>Dikarya</taxon>
        <taxon>Ascomycota</taxon>
        <taxon>Pezizomycotina</taxon>
        <taxon>Eurotiomycetes</taxon>
        <taxon>Eurotiomycetidae</taxon>
        <taxon>Eurotiales</taxon>
        <taxon>Aspergillaceae</taxon>
        <taxon>Penicillium</taxon>
    </lineage>
</organism>
<dbReference type="Pfam" id="PF09809">
    <property type="entry name" value="MRP-L27"/>
    <property type="match status" value="1"/>
</dbReference>
<keyword evidence="5" id="KW-1185">Reference proteome</keyword>
<comment type="caution">
    <text evidence="2">The sequence shown here is derived from an EMBL/GenBank/DDBJ whole genome shotgun (WGS) entry which is preliminary data.</text>
</comment>
<accession>A0A9W9U9Z5</accession>
<evidence type="ECO:0008006" key="6">
    <source>
        <dbReference type="Google" id="ProtNLM"/>
    </source>
</evidence>
<dbReference type="AlphaFoldDB" id="A0A9W9U9Z5"/>
<evidence type="ECO:0000313" key="4">
    <source>
        <dbReference type="Proteomes" id="UP001147695"/>
    </source>
</evidence>
<dbReference type="InterPro" id="IPR019189">
    <property type="entry name" value="Ribosomal_mL41"/>
</dbReference>
<evidence type="ECO:0000313" key="2">
    <source>
        <dbReference type="EMBL" id="KAJ5328293.1"/>
    </source>
</evidence>
<feature type="region of interest" description="Disordered" evidence="1">
    <location>
        <begin position="124"/>
        <end position="180"/>
    </location>
</feature>
<dbReference type="Proteomes" id="UP001148299">
    <property type="component" value="Unassembled WGS sequence"/>
</dbReference>
<dbReference type="EMBL" id="JAPZBQ010000005">
    <property type="protein sequence ID" value="KAJ5328293.1"/>
    <property type="molecule type" value="Genomic_DNA"/>
</dbReference>
<dbReference type="GO" id="GO:0003735">
    <property type="term" value="F:structural constituent of ribosome"/>
    <property type="evidence" value="ECO:0007669"/>
    <property type="project" value="InterPro"/>
</dbReference>
<dbReference type="Proteomes" id="UP001147695">
    <property type="component" value="Unassembled WGS sequence"/>
</dbReference>
<evidence type="ECO:0000256" key="1">
    <source>
        <dbReference type="SAM" id="MobiDB-lite"/>
    </source>
</evidence>
<dbReference type="OrthoDB" id="408933at2759"/>
<feature type="compositionally biased region" description="Basic residues" evidence="1">
    <location>
        <begin position="166"/>
        <end position="180"/>
    </location>
</feature>
<reference evidence="2" key="2">
    <citation type="journal article" date="2023" name="IMA Fungus">
        <title>Comparative genomic study of the Penicillium genus elucidates a diverse pangenome and 15 lateral gene transfer events.</title>
        <authorList>
            <person name="Petersen C."/>
            <person name="Sorensen T."/>
            <person name="Nielsen M.R."/>
            <person name="Sondergaard T.E."/>
            <person name="Sorensen J.L."/>
            <person name="Fitzpatrick D.A."/>
            <person name="Frisvad J.C."/>
            <person name="Nielsen K.L."/>
        </authorList>
    </citation>
    <scope>NUCLEOTIDE SEQUENCE</scope>
    <source>
        <strain evidence="2">IBT 35673</strain>
        <strain evidence="3">IBT 35675</strain>
    </source>
</reference>
<protein>
    <recommendedName>
        <fullName evidence="6">50S ribosomal protein YmL27</fullName>
    </recommendedName>
</protein>
<dbReference type="EMBL" id="JAPZBR010000001">
    <property type="protein sequence ID" value="KAJ5367630.1"/>
    <property type="molecule type" value="Genomic_DNA"/>
</dbReference>
<reference evidence="2" key="1">
    <citation type="submission" date="2022-12" db="EMBL/GenBank/DDBJ databases">
        <authorList>
            <person name="Petersen C."/>
        </authorList>
    </citation>
    <scope>NUCLEOTIDE SEQUENCE</scope>
    <source>
        <strain evidence="2">IBT 35673</strain>
        <strain evidence="3">IBT 35675</strain>
    </source>
</reference>
<name>A0A9W9U9Z5_PENBR</name>
<evidence type="ECO:0000313" key="5">
    <source>
        <dbReference type="Proteomes" id="UP001148299"/>
    </source>
</evidence>
<gene>
    <name evidence="2" type="ORF">N7452_008683</name>
    <name evidence="3" type="ORF">N7541_001571</name>
</gene>